<dbReference type="Gene3D" id="3.30.420.40">
    <property type="match status" value="1"/>
</dbReference>
<evidence type="ECO:0000256" key="4">
    <source>
        <dbReference type="ARBA" id="ARBA00022723"/>
    </source>
</evidence>
<evidence type="ECO:0000256" key="5">
    <source>
        <dbReference type="ARBA" id="ARBA00022771"/>
    </source>
</evidence>
<dbReference type="Pfam" id="PF07503">
    <property type="entry name" value="zf-HYPF"/>
    <property type="match status" value="2"/>
</dbReference>
<protein>
    <recommendedName>
        <fullName evidence="8">Carbamoyltransferase HypF</fullName>
        <ecNumber evidence="8">6.2.-.-</ecNumber>
    </recommendedName>
</protein>
<dbReference type="InterPro" id="IPR004421">
    <property type="entry name" value="Carbamoyltransferase_HypF"/>
</dbReference>
<dbReference type="GO" id="GO:0016743">
    <property type="term" value="F:carboxyl- or carbamoyltransferase activity"/>
    <property type="evidence" value="ECO:0007669"/>
    <property type="project" value="UniProtKB-UniRule"/>
</dbReference>
<dbReference type="InterPro" id="IPR006070">
    <property type="entry name" value="Sua5-like_dom"/>
</dbReference>
<evidence type="ECO:0000256" key="7">
    <source>
        <dbReference type="ARBA" id="ARBA00048220"/>
    </source>
</evidence>
<dbReference type="EMBL" id="CP000230">
    <property type="protein sequence ID" value="ABC21113.1"/>
    <property type="molecule type" value="Genomic_DNA"/>
</dbReference>
<dbReference type="Gene3D" id="3.30.420.360">
    <property type="match status" value="1"/>
</dbReference>
<evidence type="ECO:0000313" key="13">
    <source>
        <dbReference type="Proteomes" id="UP000001929"/>
    </source>
</evidence>
<dbReference type="EnsemblBacteria" id="ABC21113">
    <property type="protein sequence ID" value="ABC21113"/>
    <property type="gene ID" value="Rru_A0308"/>
</dbReference>
<dbReference type="PANTHER" id="PTHR42959:SF1">
    <property type="entry name" value="CARBAMOYLTRANSFERASE HYPF"/>
    <property type="match status" value="1"/>
</dbReference>
<keyword evidence="9" id="KW-0378">Hydrolase</keyword>
<evidence type="ECO:0000256" key="9">
    <source>
        <dbReference type="PROSITE-ProRule" id="PRU00520"/>
    </source>
</evidence>
<feature type="domain" description="YrdC-like" evidence="11">
    <location>
        <begin position="205"/>
        <end position="406"/>
    </location>
</feature>
<dbReference type="PROSITE" id="PS51163">
    <property type="entry name" value="YRDC"/>
    <property type="match status" value="1"/>
</dbReference>
<dbReference type="Pfam" id="PF01300">
    <property type="entry name" value="Sua5_yciO_yrdC"/>
    <property type="match status" value="1"/>
</dbReference>
<proteinExistence type="inferred from homology"/>
<dbReference type="Proteomes" id="UP000001929">
    <property type="component" value="Chromosome"/>
</dbReference>
<dbReference type="PATRIC" id="fig|269796.9.peg.364"/>
<evidence type="ECO:0000256" key="1">
    <source>
        <dbReference type="ARBA" id="ARBA00004711"/>
    </source>
</evidence>
<dbReference type="KEGG" id="rru:Rru_A0308"/>
<evidence type="ECO:0000256" key="8">
    <source>
        <dbReference type="PIRNR" id="PIRNR006256"/>
    </source>
</evidence>
<dbReference type="STRING" id="269796.Rru_A0308"/>
<dbReference type="GO" id="GO:0008270">
    <property type="term" value="F:zinc ion binding"/>
    <property type="evidence" value="ECO:0007669"/>
    <property type="project" value="UniProtKB-KW"/>
</dbReference>
<dbReference type="InterPro" id="IPR001792">
    <property type="entry name" value="Acylphosphatase-like_dom"/>
</dbReference>
<evidence type="ECO:0000256" key="6">
    <source>
        <dbReference type="ARBA" id="ARBA00022833"/>
    </source>
</evidence>
<evidence type="ECO:0000256" key="3">
    <source>
        <dbReference type="ARBA" id="ARBA00022598"/>
    </source>
</evidence>
<dbReference type="PROSITE" id="PS51160">
    <property type="entry name" value="ACYLPHOSPHATASE_3"/>
    <property type="match status" value="1"/>
</dbReference>
<keyword evidence="4" id="KW-0479">Metal-binding</keyword>
<dbReference type="InterPro" id="IPR017945">
    <property type="entry name" value="DHBP_synth_RibB-like_a/b_dom"/>
</dbReference>
<feature type="active site" evidence="9">
    <location>
        <position position="37"/>
    </location>
</feature>
<evidence type="ECO:0000313" key="12">
    <source>
        <dbReference type="EMBL" id="ABC21113.1"/>
    </source>
</evidence>
<gene>
    <name evidence="12" type="ordered locus">Rru_A0308</name>
</gene>
<dbReference type="PhylomeDB" id="Q2RXN2"/>
<dbReference type="eggNOG" id="COG0068">
    <property type="taxonomic scope" value="Bacteria"/>
</dbReference>
<dbReference type="GO" id="GO:0051604">
    <property type="term" value="P:protein maturation"/>
    <property type="evidence" value="ECO:0007669"/>
    <property type="project" value="TreeGrafter"/>
</dbReference>
<dbReference type="InterPro" id="IPR041440">
    <property type="entry name" value="HypF_C"/>
</dbReference>
<comment type="function">
    <text evidence="8">Involved in the maturation of [NiFe] hydrogenases. Along with HypE, it catalyzes the synthesis of the CN ligands of the active site iron of [NiFe]-hydrogenases. HypF functions as a carbamoyl transferase using carbamoylphosphate as a substrate and transferring the carboxamido moiety in an ATP-dependent reaction to the thiolate of the C-terminal cysteine of HypE yielding a protein-S-carboxamide.</text>
</comment>
<evidence type="ECO:0000259" key="10">
    <source>
        <dbReference type="PROSITE" id="PS51160"/>
    </source>
</evidence>
<keyword evidence="6" id="KW-0862">Zinc</keyword>
<comment type="catalytic activity">
    <reaction evidence="7 8">
        <text>C-terminal L-cysteinyl-[HypE protein] + carbamoyl phosphate + ATP + H2O = C-terminal S-carboxamide-L-cysteinyl-[HypE protein] + AMP + phosphate + diphosphate + H(+)</text>
        <dbReference type="Rhea" id="RHEA:55636"/>
        <dbReference type="Rhea" id="RHEA-COMP:14247"/>
        <dbReference type="Rhea" id="RHEA-COMP:14392"/>
        <dbReference type="ChEBI" id="CHEBI:15377"/>
        <dbReference type="ChEBI" id="CHEBI:15378"/>
        <dbReference type="ChEBI" id="CHEBI:30616"/>
        <dbReference type="ChEBI" id="CHEBI:33019"/>
        <dbReference type="ChEBI" id="CHEBI:43474"/>
        <dbReference type="ChEBI" id="CHEBI:58228"/>
        <dbReference type="ChEBI" id="CHEBI:76913"/>
        <dbReference type="ChEBI" id="CHEBI:139126"/>
        <dbReference type="ChEBI" id="CHEBI:456215"/>
    </reaction>
</comment>
<keyword evidence="5" id="KW-0863">Zinc-finger</keyword>
<feature type="active site" evidence="9">
    <location>
        <position position="55"/>
    </location>
</feature>
<dbReference type="PANTHER" id="PTHR42959">
    <property type="entry name" value="CARBAMOYLTRANSFERASE"/>
    <property type="match status" value="1"/>
</dbReference>
<dbReference type="InterPro" id="IPR036046">
    <property type="entry name" value="Acylphosphatase-like_dom_sf"/>
</dbReference>
<dbReference type="Pfam" id="PF00708">
    <property type="entry name" value="Acylphosphatase"/>
    <property type="match status" value="1"/>
</dbReference>
<dbReference type="Pfam" id="PF22521">
    <property type="entry name" value="HypF_C_2"/>
    <property type="match status" value="1"/>
</dbReference>
<dbReference type="InterPro" id="IPR051060">
    <property type="entry name" value="Carbamoyltrans_HypF-like"/>
</dbReference>
<dbReference type="GO" id="GO:0003998">
    <property type="term" value="F:acylphosphatase activity"/>
    <property type="evidence" value="ECO:0007669"/>
    <property type="project" value="UniProtKB-EC"/>
</dbReference>
<dbReference type="UniPathway" id="UPA00335"/>
<name>Q2RXN2_RHORT</name>
<sequence length="768" mass="80654">MGPITMGLSPDLPGSSPAPATRLRLSVRGLVQGVGFRPTVYRLATGLGLRGFVLNTGAGVVIEVEGARAGEFAEILRHGAPPRAHIEALETHRLAASGRDEGFRIIDSDTAAPGTTRIGPDTAPCPSCLSELFDPADRRYRHPFIACCDCGPRHTIAGALPYDRARTAMGGFALCAACAADYADPASRRFHAELTACPDCGPRLTLDPADILREIRAGAIVALKGLGGFQLICDASQPAPVERLRRGKRRDAKPFALLVASLTDARALCDVRSAEAEALTSPERPIVLLHRRADARPPLAAAIAPGLDTLGVMLPVTPLQYLIFHEAAGRPAGTAWLDQPTPLVLVATSANRAGAPLILEGAEVAAELGADVDVLADHDRPILARADDGVVRVLGDQARSVRRGRGQTPEPIVLGRALPPVLALGAQWKNSVCVTRGDRAFLSQHIGDLDSRATLAFQRAAIDQLMRFVDTRPVVVAHDLHPDFASSRLAEAMGLPTIAIQHHHAHLAAVAAEHHIDGPLVGLALDGFGLGDDGGAWGGELLRLDGDGFVRLGHLAPLALPGGDAAARQPWRMAASALARLGRGDEIVRRFAHRPEAGQIAALLARPDTLGQTTSCGRWFDAAAGLLGLCDEVRYEGEAAMRLEALAASPRIAAEGWRISQGVLDLLPLLDRLSRLDAGAGAGLFHGTLVAALVDWALPAIHACPGARVALAGGCLINRSLAEGLITTFAARGITALLPRQSPANDGGLALGQAYLAGLRWLRLAKEA</sequence>
<dbReference type="EC" id="6.2.-.-" evidence="8"/>
<comment type="pathway">
    <text evidence="1 8">Protein modification; [NiFe] hydrogenase maturation.</text>
</comment>
<accession>Q2RXN2</accession>
<dbReference type="RefSeq" id="WP_011388061.1">
    <property type="nucleotide sequence ID" value="NC_007643.1"/>
</dbReference>
<feature type="domain" description="Acylphosphatase-like" evidence="10">
    <location>
        <begin position="22"/>
        <end position="107"/>
    </location>
</feature>
<dbReference type="Gene3D" id="3.30.110.120">
    <property type="match status" value="1"/>
</dbReference>
<dbReference type="InterPro" id="IPR011125">
    <property type="entry name" value="Znf_HypF"/>
</dbReference>
<keyword evidence="13" id="KW-1185">Reference proteome</keyword>
<dbReference type="Pfam" id="PF17788">
    <property type="entry name" value="HypF_C"/>
    <property type="match status" value="1"/>
</dbReference>
<dbReference type="PIRSF" id="PIRSF006256">
    <property type="entry name" value="CMPcnvr_hdrg_mat"/>
    <property type="match status" value="1"/>
</dbReference>
<dbReference type="AlphaFoldDB" id="Q2RXN2"/>
<dbReference type="InterPro" id="IPR055128">
    <property type="entry name" value="HypF_C_2"/>
</dbReference>
<dbReference type="InterPro" id="IPR017968">
    <property type="entry name" value="Acylphosphatase_CS"/>
</dbReference>
<dbReference type="Gene3D" id="3.90.870.50">
    <property type="match status" value="1"/>
</dbReference>
<organism evidence="12 13">
    <name type="scientific">Rhodospirillum rubrum (strain ATCC 11170 / ATH 1.1.1 / DSM 467 / LMG 4362 / NCIMB 8255 / S1)</name>
    <dbReference type="NCBI Taxonomy" id="269796"/>
    <lineage>
        <taxon>Bacteria</taxon>
        <taxon>Pseudomonadati</taxon>
        <taxon>Pseudomonadota</taxon>
        <taxon>Alphaproteobacteria</taxon>
        <taxon>Rhodospirillales</taxon>
        <taxon>Rhodospirillaceae</taxon>
        <taxon>Rhodospirillum</taxon>
    </lineage>
</organism>
<evidence type="ECO:0000256" key="2">
    <source>
        <dbReference type="ARBA" id="ARBA00008097"/>
    </source>
</evidence>
<dbReference type="HOGENOM" id="CLU_009164_0_0_5"/>
<evidence type="ECO:0000259" key="11">
    <source>
        <dbReference type="PROSITE" id="PS51163"/>
    </source>
</evidence>
<dbReference type="GO" id="GO:0003725">
    <property type="term" value="F:double-stranded RNA binding"/>
    <property type="evidence" value="ECO:0007669"/>
    <property type="project" value="InterPro"/>
</dbReference>
<dbReference type="GO" id="GO:0016874">
    <property type="term" value="F:ligase activity"/>
    <property type="evidence" value="ECO:0007669"/>
    <property type="project" value="UniProtKB-UniRule"/>
</dbReference>
<dbReference type="SUPFAM" id="SSF54975">
    <property type="entry name" value="Acylphosphatase/BLUF domain-like"/>
    <property type="match status" value="1"/>
</dbReference>
<comment type="similarity">
    <text evidence="2 8">Belongs to the carbamoyltransferase HypF family.</text>
</comment>
<dbReference type="NCBIfam" id="TIGR00143">
    <property type="entry name" value="hypF"/>
    <property type="match status" value="1"/>
</dbReference>
<keyword evidence="3" id="KW-0436">Ligase</keyword>
<comment type="catalytic activity">
    <reaction evidence="9">
        <text>an acyl phosphate + H2O = a carboxylate + phosphate + H(+)</text>
        <dbReference type="Rhea" id="RHEA:14965"/>
        <dbReference type="ChEBI" id="CHEBI:15377"/>
        <dbReference type="ChEBI" id="CHEBI:15378"/>
        <dbReference type="ChEBI" id="CHEBI:29067"/>
        <dbReference type="ChEBI" id="CHEBI:43474"/>
        <dbReference type="ChEBI" id="CHEBI:59918"/>
        <dbReference type="EC" id="3.6.1.7"/>
    </reaction>
</comment>
<dbReference type="SUPFAM" id="SSF55821">
    <property type="entry name" value="YrdC/RibB"/>
    <property type="match status" value="1"/>
</dbReference>
<dbReference type="PROSITE" id="PS00150">
    <property type="entry name" value="ACYLPHOSPHATASE_1"/>
    <property type="match status" value="1"/>
</dbReference>
<reference evidence="12 13" key="1">
    <citation type="journal article" date="2011" name="Stand. Genomic Sci.">
        <title>Complete genome sequence of Rhodospirillum rubrum type strain (S1).</title>
        <authorList>
            <person name="Munk A.C."/>
            <person name="Copeland A."/>
            <person name="Lucas S."/>
            <person name="Lapidus A."/>
            <person name="Del Rio T.G."/>
            <person name="Barry K."/>
            <person name="Detter J.C."/>
            <person name="Hammon N."/>
            <person name="Israni S."/>
            <person name="Pitluck S."/>
            <person name="Brettin T."/>
            <person name="Bruce D."/>
            <person name="Han C."/>
            <person name="Tapia R."/>
            <person name="Gilna P."/>
            <person name="Schmutz J."/>
            <person name="Larimer F."/>
            <person name="Land M."/>
            <person name="Kyrpides N.C."/>
            <person name="Mavromatis K."/>
            <person name="Richardson P."/>
            <person name="Rohde M."/>
            <person name="Goker M."/>
            <person name="Klenk H.P."/>
            <person name="Zhang Y."/>
            <person name="Roberts G.P."/>
            <person name="Reslewic S."/>
            <person name="Schwartz D.C."/>
        </authorList>
    </citation>
    <scope>NUCLEOTIDE SEQUENCE [LARGE SCALE GENOMIC DNA]</scope>
    <source>
        <strain evidence="13">ATCC 11170 / ATH 1.1.1 / DSM 467 / LMG 4362 / NCIMB 8255 / S1</strain>
    </source>
</reference>